<feature type="compositionally biased region" description="Polar residues" evidence="1">
    <location>
        <begin position="82"/>
        <end position="91"/>
    </location>
</feature>
<reference evidence="2" key="1">
    <citation type="journal article" date="2022" name="bioRxiv">
        <title>Sequencing and chromosome-scale assembly of the giantPleurodeles waltlgenome.</title>
        <authorList>
            <person name="Brown T."/>
            <person name="Elewa A."/>
            <person name="Iarovenko S."/>
            <person name="Subramanian E."/>
            <person name="Araus A.J."/>
            <person name="Petzold A."/>
            <person name="Susuki M."/>
            <person name="Suzuki K.-i.T."/>
            <person name="Hayashi T."/>
            <person name="Toyoda A."/>
            <person name="Oliveira C."/>
            <person name="Osipova E."/>
            <person name="Leigh N.D."/>
            <person name="Simon A."/>
            <person name="Yun M.H."/>
        </authorList>
    </citation>
    <scope>NUCLEOTIDE SEQUENCE</scope>
    <source>
        <strain evidence="2">20211129_DDA</strain>
        <tissue evidence="2">Liver</tissue>
    </source>
</reference>
<evidence type="ECO:0000313" key="3">
    <source>
        <dbReference type="Proteomes" id="UP001066276"/>
    </source>
</evidence>
<keyword evidence="3" id="KW-1185">Reference proteome</keyword>
<proteinExistence type="predicted"/>
<evidence type="ECO:0000256" key="1">
    <source>
        <dbReference type="SAM" id="MobiDB-lite"/>
    </source>
</evidence>
<dbReference type="Proteomes" id="UP001066276">
    <property type="component" value="Chromosome 3_1"/>
</dbReference>
<dbReference type="EMBL" id="JANPWB010000005">
    <property type="protein sequence ID" value="KAJ1188675.1"/>
    <property type="molecule type" value="Genomic_DNA"/>
</dbReference>
<evidence type="ECO:0000313" key="2">
    <source>
        <dbReference type="EMBL" id="KAJ1188675.1"/>
    </source>
</evidence>
<organism evidence="2 3">
    <name type="scientific">Pleurodeles waltl</name>
    <name type="common">Iberian ribbed newt</name>
    <dbReference type="NCBI Taxonomy" id="8319"/>
    <lineage>
        <taxon>Eukaryota</taxon>
        <taxon>Metazoa</taxon>
        <taxon>Chordata</taxon>
        <taxon>Craniata</taxon>
        <taxon>Vertebrata</taxon>
        <taxon>Euteleostomi</taxon>
        <taxon>Amphibia</taxon>
        <taxon>Batrachia</taxon>
        <taxon>Caudata</taxon>
        <taxon>Salamandroidea</taxon>
        <taxon>Salamandridae</taxon>
        <taxon>Pleurodelinae</taxon>
        <taxon>Pleurodeles</taxon>
    </lineage>
</organism>
<accession>A0AAV7UI31</accession>
<gene>
    <name evidence="2" type="ORF">NDU88_005434</name>
</gene>
<name>A0AAV7UI31_PLEWA</name>
<protein>
    <submittedName>
        <fullName evidence="2">Uncharacterized protein</fullName>
    </submittedName>
</protein>
<sequence>MGNPDVRVPKVIESEEGLPRGKTPCKEDARGNEERDEIGAEEKNGLTKKTESPKTCGANATTTKEEDTEGRESRHVPGGTWLHQQTPAQSK</sequence>
<dbReference type="AlphaFoldDB" id="A0AAV7UI31"/>
<comment type="caution">
    <text evidence="2">The sequence shown here is derived from an EMBL/GenBank/DDBJ whole genome shotgun (WGS) entry which is preliminary data.</text>
</comment>
<feature type="region of interest" description="Disordered" evidence="1">
    <location>
        <begin position="1"/>
        <end position="91"/>
    </location>
</feature>
<feature type="compositionally biased region" description="Basic and acidic residues" evidence="1">
    <location>
        <begin position="7"/>
        <end position="52"/>
    </location>
</feature>